<reference evidence="1 2" key="1">
    <citation type="submission" date="2022-06" db="EMBL/GenBank/DDBJ databases">
        <title>Thiomicrohabdus sp. nov, an obligately chemolithoautotrophic, sulfur-oxidizing bacterium isolated from beach of Guanyin Mountain. Amoy.</title>
        <authorList>
            <person name="Zhu H."/>
        </authorList>
    </citation>
    <scope>NUCLEOTIDE SEQUENCE [LARGE SCALE GENOMIC DNA]</scope>
    <source>
        <strain evidence="1 2">XGS-01</strain>
    </source>
</reference>
<name>A0ABY8CBJ1_9GAMM</name>
<dbReference type="RefSeq" id="WP_275594439.1">
    <property type="nucleotide sequence ID" value="NZ_CP102381.1"/>
</dbReference>
<organism evidence="1 2">
    <name type="scientific">Thiomicrorhabdus lithotrophica</name>
    <dbReference type="NCBI Taxonomy" id="2949997"/>
    <lineage>
        <taxon>Bacteria</taxon>
        <taxon>Pseudomonadati</taxon>
        <taxon>Pseudomonadota</taxon>
        <taxon>Gammaproteobacteria</taxon>
        <taxon>Thiotrichales</taxon>
        <taxon>Piscirickettsiaceae</taxon>
        <taxon>Thiomicrorhabdus</taxon>
    </lineage>
</organism>
<proteinExistence type="predicted"/>
<keyword evidence="2" id="KW-1185">Reference proteome</keyword>
<sequence>MNIEQLPPTVKAFIGYRPYTQPGFDYIAAYKNGMAMEKIAVGMGETTQDAHKAINKLIETNVITKRESPKHLKAEIKAKAILKINNGASQAQAVEWIKQQTGHKPSTDLIRKWRSQQAVINALQTLEQQQETQH</sequence>
<dbReference type="Proteomes" id="UP001222275">
    <property type="component" value="Chromosome"/>
</dbReference>
<protein>
    <submittedName>
        <fullName evidence="1">Uncharacterized protein</fullName>
    </submittedName>
</protein>
<gene>
    <name evidence="1" type="ORF">NR989_09190</name>
</gene>
<evidence type="ECO:0000313" key="2">
    <source>
        <dbReference type="Proteomes" id="UP001222275"/>
    </source>
</evidence>
<evidence type="ECO:0000313" key="1">
    <source>
        <dbReference type="EMBL" id="WEJ62182.1"/>
    </source>
</evidence>
<dbReference type="EMBL" id="CP102381">
    <property type="protein sequence ID" value="WEJ62182.1"/>
    <property type="molecule type" value="Genomic_DNA"/>
</dbReference>
<accession>A0ABY8CBJ1</accession>